<dbReference type="AlphaFoldDB" id="A0A914GQZ0"/>
<accession>A0A914GQZ0</accession>
<proteinExistence type="predicted"/>
<sequence>MTTIRTSTNMSSTCKKKCRPEEENQFHANLSLPHSPSLFAHSSSDDILNPQHCQADYSRREWLFPNRRVSKLSISLETETESMENEEADSNNNREQQRKRRKKVRFDRICERVEWDNFYCDAPPPTARDQRKILEEWDERATAALAGRDEEGEEVEMVAKEENGLCLAKIIPTRRIPSNPPLLPPILISSNKKDKMFSKREKIDIIRYNNTPQMFRLMSPLGRIKM</sequence>
<dbReference type="Proteomes" id="UP000887572">
    <property type="component" value="Unplaced"/>
</dbReference>
<feature type="compositionally biased region" description="Acidic residues" evidence="1">
    <location>
        <begin position="78"/>
        <end position="89"/>
    </location>
</feature>
<evidence type="ECO:0000313" key="2">
    <source>
        <dbReference type="Proteomes" id="UP000887572"/>
    </source>
</evidence>
<feature type="region of interest" description="Disordered" evidence="1">
    <location>
        <begin position="78"/>
        <end position="101"/>
    </location>
</feature>
<protein>
    <submittedName>
        <fullName evidence="3">Uncharacterized protein</fullName>
    </submittedName>
</protein>
<reference evidence="3" key="1">
    <citation type="submission" date="2022-11" db="UniProtKB">
        <authorList>
            <consortium name="WormBaseParasite"/>
        </authorList>
    </citation>
    <scope>IDENTIFICATION</scope>
</reference>
<dbReference type="WBParaSite" id="Gr19_v10_g10376.t1">
    <property type="protein sequence ID" value="Gr19_v10_g10376.t1"/>
    <property type="gene ID" value="Gr19_v10_g10376"/>
</dbReference>
<keyword evidence="2" id="KW-1185">Reference proteome</keyword>
<evidence type="ECO:0000256" key="1">
    <source>
        <dbReference type="SAM" id="MobiDB-lite"/>
    </source>
</evidence>
<name>A0A914GQZ0_GLORO</name>
<evidence type="ECO:0000313" key="3">
    <source>
        <dbReference type="WBParaSite" id="Gr19_v10_g10376.t1"/>
    </source>
</evidence>
<organism evidence="2 3">
    <name type="scientific">Globodera rostochiensis</name>
    <name type="common">Golden nematode worm</name>
    <name type="synonym">Heterodera rostochiensis</name>
    <dbReference type="NCBI Taxonomy" id="31243"/>
    <lineage>
        <taxon>Eukaryota</taxon>
        <taxon>Metazoa</taxon>
        <taxon>Ecdysozoa</taxon>
        <taxon>Nematoda</taxon>
        <taxon>Chromadorea</taxon>
        <taxon>Rhabditida</taxon>
        <taxon>Tylenchina</taxon>
        <taxon>Tylenchomorpha</taxon>
        <taxon>Tylenchoidea</taxon>
        <taxon>Heteroderidae</taxon>
        <taxon>Heteroderinae</taxon>
        <taxon>Globodera</taxon>
    </lineage>
</organism>